<dbReference type="Pfam" id="PF13639">
    <property type="entry name" value="zf-RING_2"/>
    <property type="match status" value="1"/>
</dbReference>
<keyword evidence="5" id="KW-0862">Zinc</keyword>
<feature type="compositionally biased region" description="Basic residues" evidence="8">
    <location>
        <begin position="1"/>
        <end position="12"/>
    </location>
</feature>
<evidence type="ECO:0000313" key="10">
    <source>
        <dbReference type="EMBL" id="CAL4987779.1"/>
    </source>
</evidence>
<protein>
    <recommendedName>
        <fullName evidence="2">RING-type E3 ubiquitin transferase</fullName>
        <ecNumber evidence="2">2.3.2.27</ecNumber>
    </recommendedName>
</protein>
<dbReference type="CDD" id="cd16448">
    <property type="entry name" value="RING-H2"/>
    <property type="match status" value="1"/>
</dbReference>
<organism evidence="10 11">
    <name type="scientific">Urochloa decumbens</name>
    <dbReference type="NCBI Taxonomy" id="240449"/>
    <lineage>
        <taxon>Eukaryota</taxon>
        <taxon>Viridiplantae</taxon>
        <taxon>Streptophyta</taxon>
        <taxon>Embryophyta</taxon>
        <taxon>Tracheophyta</taxon>
        <taxon>Spermatophyta</taxon>
        <taxon>Magnoliopsida</taxon>
        <taxon>Liliopsida</taxon>
        <taxon>Poales</taxon>
        <taxon>Poaceae</taxon>
        <taxon>PACMAD clade</taxon>
        <taxon>Panicoideae</taxon>
        <taxon>Panicodae</taxon>
        <taxon>Paniceae</taxon>
        <taxon>Melinidinae</taxon>
        <taxon>Urochloa</taxon>
    </lineage>
</organism>
<name>A0ABC9AUZ3_9POAL</name>
<dbReference type="InterPro" id="IPR013083">
    <property type="entry name" value="Znf_RING/FYVE/PHD"/>
</dbReference>
<dbReference type="EMBL" id="OZ075133">
    <property type="protein sequence ID" value="CAL4987779.1"/>
    <property type="molecule type" value="Genomic_DNA"/>
</dbReference>
<dbReference type="EC" id="2.3.2.27" evidence="2"/>
<keyword evidence="4 7" id="KW-0863">Zinc-finger</keyword>
<proteinExistence type="inferred from homology"/>
<dbReference type="Proteomes" id="UP001497457">
    <property type="component" value="Chromosome 23rd"/>
</dbReference>
<dbReference type="PROSITE" id="PS50089">
    <property type="entry name" value="ZF_RING_2"/>
    <property type="match status" value="1"/>
</dbReference>
<sequence length="281" mass="30525">MAVPERKKRRRAVAAPPLPAGDVLGDSVVVRSRPLEIHEYLSDSDFEDEGSQPQPPPDVQLVLDELDLEYLKRPTRLAAVHNTAMVMRVTPATAAAAAPGGEMLVHYRCTHFLRANGGGDDDDVTTDVMSPKLARVRFHLPAHAACTTRSLQLAGAALAPLLYPSRLPLLPGAPGHVVQSGQGPAAVVFDVGRETELLLPAPLVKEKEKNVRPAKRRRVAGENCPICCKALKKRVAAWPRCSHIFHARCLGEYLVRGFKECPMCRSGLEVYVDAASAENEV</sequence>
<evidence type="ECO:0000256" key="8">
    <source>
        <dbReference type="SAM" id="MobiDB-lite"/>
    </source>
</evidence>
<dbReference type="Gene3D" id="3.30.40.10">
    <property type="entry name" value="Zinc/RING finger domain, C3HC4 (zinc finger)"/>
    <property type="match status" value="1"/>
</dbReference>
<dbReference type="AlphaFoldDB" id="A0ABC9AUZ3"/>
<dbReference type="SMART" id="SM00184">
    <property type="entry name" value="RING"/>
    <property type="match status" value="1"/>
</dbReference>
<comment type="catalytic activity">
    <reaction evidence="1">
        <text>S-ubiquitinyl-[E2 ubiquitin-conjugating enzyme]-L-cysteine + [acceptor protein]-L-lysine = [E2 ubiquitin-conjugating enzyme]-L-cysteine + N(6)-ubiquitinyl-[acceptor protein]-L-lysine.</text>
        <dbReference type="EC" id="2.3.2.27"/>
    </reaction>
</comment>
<dbReference type="GO" id="GO:0061630">
    <property type="term" value="F:ubiquitin protein ligase activity"/>
    <property type="evidence" value="ECO:0007669"/>
    <property type="project" value="UniProtKB-EC"/>
</dbReference>
<feature type="domain" description="RING-type" evidence="9">
    <location>
        <begin position="224"/>
        <end position="265"/>
    </location>
</feature>
<evidence type="ECO:0000256" key="5">
    <source>
        <dbReference type="ARBA" id="ARBA00022833"/>
    </source>
</evidence>
<feature type="region of interest" description="Disordered" evidence="8">
    <location>
        <begin position="1"/>
        <end position="21"/>
    </location>
</feature>
<evidence type="ECO:0000259" key="9">
    <source>
        <dbReference type="PROSITE" id="PS50089"/>
    </source>
</evidence>
<reference evidence="10" key="1">
    <citation type="submission" date="2024-10" db="EMBL/GenBank/DDBJ databases">
        <authorList>
            <person name="Ryan C."/>
        </authorList>
    </citation>
    <scope>NUCLEOTIDE SEQUENCE [LARGE SCALE GENOMIC DNA]</scope>
</reference>
<gene>
    <name evidence="10" type="ORF">URODEC1_LOCUS58988</name>
</gene>
<accession>A0ABC9AUZ3</accession>
<comment type="similarity">
    <text evidence="6">Belongs to the RING-type zinc finger family. ATL subfamily.</text>
</comment>
<evidence type="ECO:0000256" key="7">
    <source>
        <dbReference type="PROSITE-ProRule" id="PRU00175"/>
    </source>
</evidence>
<dbReference type="InterPro" id="IPR053238">
    <property type="entry name" value="RING-H2_zinc_finger"/>
</dbReference>
<keyword evidence="11" id="KW-1185">Reference proteome</keyword>
<evidence type="ECO:0000256" key="3">
    <source>
        <dbReference type="ARBA" id="ARBA00022723"/>
    </source>
</evidence>
<dbReference type="InterPro" id="IPR001841">
    <property type="entry name" value="Znf_RING"/>
</dbReference>
<dbReference type="SUPFAM" id="SSF57850">
    <property type="entry name" value="RING/U-box"/>
    <property type="match status" value="1"/>
</dbReference>
<evidence type="ECO:0000256" key="6">
    <source>
        <dbReference type="ARBA" id="ARBA00024209"/>
    </source>
</evidence>
<evidence type="ECO:0000256" key="2">
    <source>
        <dbReference type="ARBA" id="ARBA00012483"/>
    </source>
</evidence>
<dbReference type="PANTHER" id="PTHR14155:SF627">
    <property type="entry name" value="OS06G0192800 PROTEIN"/>
    <property type="match status" value="1"/>
</dbReference>
<evidence type="ECO:0000256" key="1">
    <source>
        <dbReference type="ARBA" id="ARBA00000900"/>
    </source>
</evidence>
<dbReference type="GO" id="GO:0008270">
    <property type="term" value="F:zinc ion binding"/>
    <property type="evidence" value="ECO:0007669"/>
    <property type="project" value="UniProtKB-KW"/>
</dbReference>
<keyword evidence="3" id="KW-0479">Metal-binding</keyword>
<evidence type="ECO:0000313" key="11">
    <source>
        <dbReference type="Proteomes" id="UP001497457"/>
    </source>
</evidence>
<dbReference type="PANTHER" id="PTHR14155">
    <property type="entry name" value="RING FINGER DOMAIN-CONTAINING"/>
    <property type="match status" value="1"/>
</dbReference>
<evidence type="ECO:0000256" key="4">
    <source>
        <dbReference type="ARBA" id="ARBA00022771"/>
    </source>
</evidence>